<proteinExistence type="predicted"/>
<evidence type="ECO:0000313" key="1">
    <source>
        <dbReference type="EMBL" id="RIH67300.1"/>
    </source>
</evidence>
<dbReference type="Proteomes" id="UP000266441">
    <property type="component" value="Unassembled WGS sequence"/>
</dbReference>
<protein>
    <recommendedName>
        <fullName evidence="3">Glycosyl hydrolase family 32 N-terminal domain-containing protein</fullName>
    </recommendedName>
</protein>
<comment type="caution">
    <text evidence="1">The sequence shown here is derived from an EMBL/GenBank/DDBJ whole genome shotgun (WGS) entry which is preliminary data.</text>
</comment>
<organism evidence="1 2">
    <name type="scientific">Mariniphaga sediminis</name>
    <dbReference type="NCBI Taxonomy" id="1628158"/>
    <lineage>
        <taxon>Bacteria</taxon>
        <taxon>Pseudomonadati</taxon>
        <taxon>Bacteroidota</taxon>
        <taxon>Bacteroidia</taxon>
        <taxon>Marinilabiliales</taxon>
        <taxon>Prolixibacteraceae</taxon>
        <taxon>Mariniphaga</taxon>
    </lineage>
</organism>
<dbReference type="InterPro" id="IPR023296">
    <property type="entry name" value="Glyco_hydro_beta-prop_sf"/>
</dbReference>
<dbReference type="SUPFAM" id="SSF75005">
    <property type="entry name" value="Arabinanase/levansucrase/invertase"/>
    <property type="match status" value="1"/>
</dbReference>
<dbReference type="EMBL" id="QWET01000001">
    <property type="protein sequence ID" value="RIH67300.1"/>
    <property type="molecule type" value="Genomic_DNA"/>
</dbReference>
<dbReference type="AlphaFoldDB" id="A0A399DBY8"/>
<dbReference type="Gene3D" id="2.115.10.20">
    <property type="entry name" value="Glycosyl hydrolase domain, family 43"/>
    <property type="match status" value="2"/>
</dbReference>
<name>A0A399DBY8_9BACT</name>
<accession>A0A399DBY8</accession>
<evidence type="ECO:0000313" key="2">
    <source>
        <dbReference type="Proteomes" id="UP000266441"/>
    </source>
</evidence>
<gene>
    <name evidence="1" type="ORF">D1164_01095</name>
</gene>
<sequence>MGCKNKEVSNSEVIQLEDKREIFVDHYLIDKLENASIQLHHPNDEGIVMYFDKPWEGVFCTYSTVINDNGLYRAYYRGGLSVDNEPYSNEEFTCYAESKDGIHWYKPDLGLYEINGTLENNVVLANEAPVHHNFSPFLDENPNALPDQKFKALGGTIREKIGLIPYTSPDGIHWKKLTDGGVIKEGAFDSQNVSFWSESEQCYVCYFRTFSNGYRTVSRATSTDFINWSEPVEMTYGDTPPEHLYTQQTSPYFRAPHIYVAIGGRFMPGRQVLTKEQAEELNVNPGYFKDCSDAFFMTSRGGNEYDRTFMEAFIRPGIGLDNWVSRSNYPALNVVQTGPEEMSIYVNQDYAQPTAHLRRYSMRLDGFTSVSAPYSGGEMITKPFSFTGNQLEINYSTSAAGEIRVEIQDEKGVPLSGYTLEDSQEIIGNEISRIVHWNHTKDLTELRGKTVRLRISMKDADLYSIRFKN</sequence>
<reference evidence="1 2" key="1">
    <citation type="journal article" date="2015" name="Int. J. Syst. Evol. Microbiol.">
        <title>Mariniphaga sediminis sp. nov., isolated from coastal sediment.</title>
        <authorList>
            <person name="Wang F.Q."/>
            <person name="Shen Q.Y."/>
            <person name="Chen G.J."/>
            <person name="Du Z.J."/>
        </authorList>
    </citation>
    <scope>NUCLEOTIDE SEQUENCE [LARGE SCALE GENOMIC DNA]</scope>
    <source>
        <strain evidence="1 2">SY21</strain>
    </source>
</reference>
<keyword evidence="2" id="KW-1185">Reference proteome</keyword>
<dbReference type="OrthoDB" id="9799605at2"/>
<evidence type="ECO:0008006" key="3">
    <source>
        <dbReference type="Google" id="ProtNLM"/>
    </source>
</evidence>